<dbReference type="GO" id="GO:0016757">
    <property type="term" value="F:glycosyltransferase activity"/>
    <property type="evidence" value="ECO:0007669"/>
    <property type="project" value="TreeGrafter"/>
</dbReference>
<dbReference type="PANTHER" id="PTHR21015">
    <property type="entry name" value="UDP-N-ACETYLGLUCOSAMINE--N-ACETYLMURAMYL-(PENTAPEPTIDE) PYROPHOSPHORYL-UNDECAPRENOL N-ACETYLGLUCOSAMINE TRANSFERASE 1"/>
    <property type="match status" value="1"/>
</dbReference>
<dbReference type="EMBL" id="JF429410">
    <property type="protein sequence ID" value="AEQ20445.1"/>
    <property type="molecule type" value="Genomic_DNA"/>
</dbReference>
<dbReference type="PANTHER" id="PTHR21015:SF22">
    <property type="entry name" value="GLYCOSYLTRANSFERASE"/>
    <property type="match status" value="1"/>
</dbReference>
<evidence type="ECO:0000313" key="2">
    <source>
        <dbReference type="EMBL" id="AEQ20445.1"/>
    </source>
</evidence>
<dbReference type="SUPFAM" id="SSF53756">
    <property type="entry name" value="UDP-Glycosyltransferase/glycogen phosphorylase"/>
    <property type="match status" value="1"/>
</dbReference>
<dbReference type="AlphaFoldDB" id="G4WVJ3"/>
<organism evidence="2">
    <name type="scientific">uncultured bacterium CSL132</name>
    <dbReference type="NCBI Taxonomy" id="1091568"/>
    <lineage>
        <taxon>Bacteria</taxon>
        <taxon>environmental samples</taxon>
    </lineage>
</organism>
<sequence>MNRKKILFVAEAATLAHTARPLVLSAALDAREFDVSFACDLRCQWLLRDFAGHYFPLASRDGDKFLSALARGKPLYDDATLSCYVRDDLKLFDEARPDVVIGDFRFSLSISARLAGIPYMAISNCYWSPYWRPPRYIVPHLRFLTDVIPIPIADALFNLARPIAFAHHCGPLNRVRRSFGLPSLGNDLRRAYTDADQVLYADVPELFPDAELPAQHQFVGPLLWSPPISVPDWWDAIPSDRPIVYVTLGNSGQAKLFPEILRGLAALDVTVIAATAGADVPDAIPTNAYVAKYLPGEAGARRARLVICNGGSPTSHQALAAGVPVIGIASNLDQFLNMGTIVSAGAGEIIRADRFSSAALAALATKMIAETGHGTAAKQIANVIAHYDGQSRFVATVRDMQKIT</sequence>
<feature type="domain" description="Erythromycin biosynthesis protein CIII-like C-terminal" evidence="1">
    <location>
        <begin position="260"/>
        <end position="382"/>
    </location>
</feature>
<reference evidence="2" key="1">
    <citation type="journal article" date="2004" name="Appl. Environ. Microbiol.">
        <title>Long-chain N-acyltyrosine synthases from environmental DNA.</title>
        <authorList>
            <person name="Brady S.F."/>
            <person name="Chao C.J."/>
            <person name="Clardy J."/>
        </authorList>
    </citation>
    <scope>NUCLEOTIDE SEQUENCE</scope>
</reference>
<protein>
    <submittedName>
        <fullName evidence="2">Glycosyl transferase</fullName>
    </submittedName>
</protein>
<dbReference type="Gene3D" id="3.40.50.2000">
    <property type="entry name" value="Glycogen Phosphorylase B"/>
    <property type="match status" value="2"/>
</dbReference>
<name>G4WVJ3_9BACT</name>
<keyword evidence="2" id="KW-0808">Transferase</keyword>
<dbReference type="Pfam" id="PF06722">
    <property type="entry name" value="EryCIII-like_C"/>
    <property type="match status" value="1"/>
</dbReference>
<accession>G4WVJ3</accession>
<dbReference type="InterPro" id="IPR010610">
    <property type="entry name" value="EryCIII-like_C"/>
</dbReference>
<reference evidence="2" key="2">
    <citation type="journal article" date="2011" name="J. Bacteriol.">
        <title>Long-chain N-acyl amino acid synthases are linked to the putative PEP-CTERM/exosortase protein-sorting system in Gram-negative bacteria.</title>
        <authorList>
            <person name="Craig J.W."/>
            <person name="Cherry M.A."/>
            <person name="Brady S.F."/>
        </authorList>
    </citation>
    <scope>NUCLEOTIDE SEQUENCE</scope>
</reference>
<evidence type="ECO:0000259" key="1">
    <source>
        <dbReference type="Pfam" id="PF06722"/>
    </source>
</evidence>
<proteinExistence type="predicted"/>